<dbReference type="GO" id="GO:0015648">
    <property type="term" value="F:lipid-linked peptidoglycan transporter activity"/>
    <property type="evidence" value="ECO:0007669"/>
    <property type="project" value="TreeGrafter"/>
</dbReference>
<comment type="pathway">
    <text evidence="11">Cell wall biogenesis; peptidoglycan biosynthesis.</text>
</comment>
<dbReference type="PROSITE" id="PS00428">
    <property type="entry name" value="FTSW_RODA_SPOVE"/>
    <property type="match status" value="1"/>
</dbReference>
<protein>
    <recommendedName>
        <fullName evidence="11">Peptidoglycan glycosyltransferase MrdB</fullName>
        <shortName evidence="11">PGT</shortName>
        <ecNumber evidence="11">2.4.99.28</ecNumber>
    </recommendedName>
    <alternativeName>
        <fullName evidence="11">Cell elongation protein RodA</fullName>
    </alternativeName>
    <alternativeName>
        <fullName evidence="11">Cell wall polymerase</fullName>
    </alternativeName>
    <alternativeName>
        <fullName evidence="11">Peptidoglycan polymerase</fullName>
        <shortName evidence="11">PG polymerase</shortName>
    </alternativeName>
</protein>
<evidence type="ECO:0000256" key="10">
    <source>
        <dbReference type="ARBA" id="ARBA00023316"/>
    </source>
</evidence>
<dbReference type="GO" id="GO:0032153">
    <property type="term" value="C:cell division site"/>
    <property type="evidence" value="ECO:0007669"/>
    <property type="project" value="TreeGrafter"/>
</dbReference>
<dbReference type="HAMAP" id="MF_02079">
    <property type="entry name" value="PGT_RodA"/>
    <property type="match status" value="1"/>
</dbReference>
<evidence type="ECO:0000256" key="6">
    <source>
        <dbReference type="ARBA" id="ARBA00022960"/>
    </source>
</evidence>
<evidence type="ECO:0000256" key="1">
    <source>
        <dbReference type="ARBA" id="ARBA00004141"/>
    </source>
</evidence>
<accession>A0A2T5GHI4</accession>
<dbReference type="GO" id="GO:0005886">
    <property type="term" value="C:plasma membrane"/>
    <property type="evidence" value="ECO:0007669"/>
    <property type="project" value="UniProtKB-SubCell"/>
</dbReference>
<keyword evidence="2 11" id="KW-1003">Cell membrane</keyword>
<evidence type="ECO:0000313" key="13">
    <source>
        <dbReference type="Proteomes" id="UP000244189"/>
    </source>
</evidence>
<sequence length="371" mass="40106">MRAGTLPAPIRALPWSMLATVMAITTFGLVTLYSAAGGHLAPWATNQAVRFAVLFAGMLVLSRVSVATWKQHAYTFYAITLALLLLVELFGHIGMGAQRWIDLGIIRLQPSEFMKLAVVLSVARFYDTVPPGFISRPGVLIIPVALVAVPAGLVMLQPDLGTAMMITIAGTTMIFLAGTKMRWFIGAGAIVGALLPVAWGLLHDYQKNRILIFMDPESDPLGTGYHLSQSKIAIGSGGIFGKGFLQGTQSHLKYLPETHTDFIFSTMTEEWGMMGGLFVLLAYGYLVRWALNLGFDGKSMFARLVAAGLAMTLFLYVSINIAMVMGLAPVVGIPLPLLSYGGSAMMTVLILLGILMSIHRERFQTRHIGGL</sequence>
<evidence type="ECO:0000256" key="4">
    <source>
        <dbReference type="ARBA" id="ARBA00022679"/>
    </source>
</evidence>
<evidence type="ECO:0000256" key="2">
    <source>
        <dbReference type="ARBA" id="ARBA00022475"/>
    </source>
</evidence>
<feature type="transmembrane region" description="Helical" evidence="11">
    <location>
        <begin position="73"/>
        <end position="93"/>
    </location>
</feature>
<feature type="transmembrane region" description="Helical" evidence="11">
    <location>
        <begin position="337"/>
        <end position="358"/>
    </location>
</feature>
<feature type="transmembrane region" description="Helical" evidence="11">
    <location>
        <begin position="303"/>
        <end position="331"/>
    </location>
</feature>
<keyword evidence="11" id="KW-0997">Cell inner membrane</keyword>
<dbReference type="EC" id="2.4.99.28" evidence="11"/>
<evidence type="ECO:0000256" key="7">
    <source>
        <dbReference type="ARBA" id="ARBA00022984"/>
    </source>
</evidence>
<feature type="transmembrane region" description="Helical" evidence="11">
    <location>
        <begin position="48"/>
        <end position="66"/>
    </location>
</feature>
<dbReference type="NCBIfam" id="TIGR02210">
    <property type="entry name" value="rodA_shape"/>
    <property type="match status" value="1"/>
</dbReference>
<comment type="similarity">
    <text evidence="11">Belongs to the SEDS family. MrdB/RodA subfamily.</text>
</comment>
<evidence type="ECO:0000256" key="5">
    <source>
        <dbReference type="ARBA" id="ARBA00022692"/>
    </source>
</evidence>
<comment type="caution">
    <text evidence="12">The sequence shown here is derived from an EMBL/GenBank/DDBJ whole genome shotgun (WGS) entry which is preliminary data.</text>
</comment>
<name>A0A2T5GHI4_9SPHN</name>
<organism evidence="12 13">
    <name type="scientific">Sphingomonas aurantiaca</name>
    <dbReference type="NCBI Taxonomy" id="185949"/>
    <lineage>
        <taxon>Bacteria</taxon>
        <taxon>Pseudomonadati</taxon>
        <taxon>Pseudomonadota</taxon>
        <taxon>Alphaproteobacteria</taxon>
        <taxon>Sphingomonadales</taxon>
        <taxon>Sphingomonadaceae</taxon>
        <taxon>Sphingomonas</taxon>
    </lineage>
</organism>
<dbReference type="UniPathway" id="UPA00219"/>
<keyword evidence="5 11" id="KW-0812">Transmembrane</keyword>
<dbReference type="NCBIfam" id="NF037961">
    <property type="entry name" value="RodA_shape"/>
    <property type="match status" value="1"/>
</dbReference>
<gene>
    <name evidence="11" type="primary">mrdB</name>
    <name evidence="11" type="synonym">rodA</name>
    <name evidence="12" type="ORF">C8J26_3662</name>
</gene>
<dbReference type="PANTHER" id="PTHR30474:SF1">
    <property type="entry name" value="PEPTIDOGLYCAN GLYCOSYLTRANSFERASE MRDB"/>
    <property type="match status" value="1"/>
</dbReference>
<feature type="transmembrane region" description="Helical" evidence="11">
    <location>
        <begin position="183"/>
        <end position="202"/>
    </location>
</feature>
<dbReference type="GO" id="GO:0071555">
    <property type="term" value="P:cell wall organization"/>
    <property type="evidence" value="ECO:0007669"/>
    <property type="project" value="UniProtKB-KW"/>
</dbReference>
<dbReference type="GO" id="GO:0051301">
    <property type="term" value="P:cell division"/>
    <property type="evidence" value="ECO:0007669"/>
    <property type="project" value="InterPro"/>
</dbReference>
<comment type="function">
    <text evidence="11">Peptidoglycan polymerase that is essential for cell wall elongation.</text>
</comment>
<comment type="subcellular location">
    <subcellularLocation>
        <location evidence="11">Cell inner membrane</location>
        <topology evidence="11">Multi-pass membrane protein</topology>
    </subcellularLocation>
    <subcellularLocation>
        <location evidence="1">Membrane</location>
        <topology evidence="1">Multi-pass membrane protein</topology>
    </subcellularLocation>
</comment>
<dbReference type="AlphaFoldDB" id="A0A2T5GHI4"/>
<dbReference type="Pfam" id="PF01098">
    <property type="entry name" value="FTSW_RODA_SPOVE"/>
    <property type="match status" value="1"/>
</dbReference>
<keyword evidence="13" id="KW-1185">Reference proteome</keyword>
<evidence type="ECO:0000256" key="3">
    <source>
        <dbReference type="ARBA" id="ARBA00022676"/>
    </source>
</evidence>
<keyword evidence="4 11" id="KW-0808">Transferase</keyword>
<keyword evidence="6 11" id="KW-0133">Cell shape</keyword>
<dbReference type="InterPro" id="IPR001182">
    <property type="entry name" value="FtsW/RodA"/>
</dbReference>
<evidence type="ECO:0000313" key="12">
    <source>
        <dbReference type="EMBL" id="PTQ58791.1"/>
    </source>
</evidence>
<evidence type="ECO:0000256" key="9">
    <source>
        <dbReference type="ARBA" id="ARBA00023136"/>
    </source>
</evidence>
<dbReference type="Proteomes" id="UP000244189">
    <property type="component" value="Unassembled WGS sequence"/>
</dbReference>
<keyword evidence="3 11" id="KW-0328">Glycosyltransferase</keyword>
<dbReference type="GO" id="GO:0009252">
    <property type="term" value="P:peptidoglycan biosynthetic process"/>
    <property type="evidence" value="ECO:0007669"/>
    <property type="project" value="UniProtKB-UniRule"/>
</dbReference>
<keyword evidence="7 11" id="KW-0573">Peptidoglycan synthesis</keyword>
<feature type="transmembrane region" description="Helical" evidence="11">
    <location>
        <begin position="138"/>
        <end position="156"/>
    </location>
</feature>
<keyword evidence="10 11" id="KW-0961">Cell wall biogenesis/degradation</keyword>
<dbReference type="EMBL" id="QAOG01000007">
    <property type="protein sequence ID" value="PTQ58791.1"/>
    <property type="molecule type" value="Genomic_DNA"/>
</dbReference>
<keyword evidence="8 11" id="KW-1133">Transmembrane helix</keyword>
<evidence type="ECO:0000256" key="11">
    <source>
        <dbReference type="HAMAP-Rule" id="MF_02079"/>
    </source>
</evidence>
<dbReference type="PANTHER" id="PTHR30474">
    <property type="entry name" value="CELL CYCLE PROTEIN"/>
    <property type="match status" value="1"/>
</dbReference>
<feature type="transmembrane region" description="Helical" evidence="11">
    <location>
        <begin position="271"/>
        <end position="291"/>
    </location>
</feature>
<dbReference type="InterPro" id="IPR018365">
    <property type="entry name" value="Cell_cycle_FtsW-rel_CS"/>
</dbReference>
<proteinExistence type="inferred from homology"/>
<dbReference type="GO" id="GO:0008360">
    <property type="term" value="P:regulation of cell shape"/>
    <property type="evidence" value="ECO:0007669"/>
    <property type="project" value="UniProtKB-KW"/>
</dbReference>
<comment type="catalytic activity">
    <reaction evidence="11">
        <text>[GlcNAc-(1-&gt;4)-Mur2Ac(oyl-L-Ala-gamma-D-Glu-L-Lys-D-Ala-D-Ala)](n)-di-trans,octa-cis-undecaprenyl diphosphate + beta-D-GlcNAc-(1-&gt;4)-Mur2Ac(oyl-L-Ala-gamma-D-Glu-L-Lys-D-Ala-D-Ala)-di-trans,octa-cis-undecaprenyl diphosphate = [GlcNAc-(1-&gt;4)-Mur2Ac(oyl-L-Ala-gamma-D-Glu-L-Lys-D-Ala-D-Ala)](n+1)-di-trans,octa-cis-undecaprenyl diphosphate + di-trans,octa-cis-undecaprenyl diphosphate + H(+)</text>
        <dbReference type="Rhea" id="RHEA:23708"/>
        <dbReference type="Rhea" id="RHEA-COMP:9602"/>
        <dbReference type="Rhea" id="RHEA-COMP:9603"/>
        <dbReference type="ChEBI" id="CHEBI:15378"/>
        <dbReference type="ChEBI" id="CHEBI:58405"/>
        <dbReference type="ChEBI" id="CHEBI:60033"/>
        <dbReference type="ChEBI" id="CHEBI:78435"/>
        <dbReference type="EC" id="2.4.99.28"/>
    </reaction>
</comment>
<reference evidence="12 13" key="1">
    <citation type="submission" date="2018-04" db="EMBL/GenBank/DDBJ databases">
        <title>Genomic Encyclopedia of Type Strains, Phase III (KMG-III): the genomes of soil and plant-associated and newly described type strains.</title>
        <authorList>
            <person name="Whitman W."/>
        </authorList>
    </citation>
    <scope>NUCLEOTIDE SEQUENCE [LARGE SCALE GENOMIC DNA]</scope>
    <source>
        <strain evidence="12 13">MA101b</strain>
    </source>
</reference>
<dbReference type="GO" id="GO:0008955">
    <property type="term" value="F:peptidoglycan glycosyltransferase activity"/>
    <property type="evidence" value="ECO:0007669"/>
    <property type="project" value="UniProtKB-UniRule"/>
</dbReference>
<evidence type="ECO:0000256" key="8">
    <source>
        <dbReference type="ARBA" id="ARBA00022989"/>
    </source>
</evidence>
<keyword evidence="9 11" id="KW-0472">Membrane</keyword>
<dbReference type="InterPro" id="IPR011923">
    <property type="entry name" value="RodA/MrdB"/>
</dbReference>
<feature type="transmembrane region" description="Helical" evidence="11">
    <location>
        <begin position="12"/>
        <end position="36"/>
    </location>
</feature>